<dbReference type="SFLD" id="SFLDG01129">
    <property type="entry name" value="C1.5:_HAD__Beta-PGM__Phosphata"/>
    <property type="match status" value="1"/>
</dbReference>
<name>A0ABR7LUP4_9ACTN</name>
<evidence type="ECO:0000313" key="2">
    <source>
        <dbReference type="EMBL" id="MBC6468175.1"/>
    </source>
</evidence>
<evidence type="ECO:0000256" key="1">
    <source>
        <dbReference type="ARBA" id="ARBA00022801"/>
    </source>
</evidence>
<dbReference type="EMBL" id="JABVEC010000017">
    <property type="protein sequence ID" value="MBC6468175.1"/>
    <property type="molecule type" value="Genomic_DNA"/>
</dbReference>
<dbReference type="InterPro" id="IPR051540">
    <property type="entry name" value="S-2-haloacid_dehalogenase"/>
</dbReference>
<evidence type="ECO:0000313" key="3">
    <source>
        <dbReference type="Proteomes" id="UP000805614"/>
    </source>
</evidence>
<dbReference type="InterPro" id="IPR023214">
    <property type="entry name" value="HAD_sf"/>
</dbReference>
<sequence>MIRAVVFDIGETLVDDTREWRAWAEWLGVPPHTMSALVGAVTALGRDNADALRLVRPGLDIAAERHAREATGHGERLGEEDLYPDVRHALNELRGRGVWVGAAGNQTARAATSLHALGLPLDDVATSEEWGVAKPDAEFFSRVRAWAPGELDEIVYVGDHRDNDVVAAKAAGLRTALIRRGPWGHLWFDDPRVMRDADWRIGTLTELPDLLTNAAASSDAPTRE</sequence>
<dbReference type="PANTHER" id="PTHR43316:SF3">
    <property type="entry name" value="HALOACID DEHALOGENASE, TYPE II (AFU_ORTHOLOGUE AFUA_2G07750)-RELATED"/>
    <property type="match status" value="1"/>
</dbReference>
<dbReference type="Gene3D" id="3.40.50.1000">
    <property type="entry name" value="HAD superfamily/HAD-like"/>
    <property type="match status" value="1"/>
</dbReference>
<dbReference type="Pfam" id="PF00702">
    <property type="entry name" value="Hydrolase"/>
    <property type="match status" value="1"/>
</dbReference>
<dbReference type="PANTHER" id="PTHR43316">
    <property type="entry name" value="HYDROLASE, HALOACID DELAHOGENASE-RELATED"/>
    <property type="match status" value="1"/>
</dbReference>
<dbReference type="RefSeq" id="WP_187245184.1">
    <property type="nucleotide sequence ID" value="NZ_BAAAOK010000019.1"/>
</dbReference>
<dbReference type="NCBIfam" id="TIGR01549">
    <property type="entry name" value="HAD-SF-IA-v1"/>
    <property type="match status" value="1"/>
</dbReference>
<organism evidence="2 3">
    <name type="scientific">Actinomadura alba</name>
    <dbReference type="NCBI Taxonomy" id="406431"/>
    <lineage>
        <taxon>Bacteria</taxon>
        <taxon>Bacillati</taxon>
        <taxon>Actinomycetota</taxon>
        <taxon>Actinomycetes</taxon>
        <taxon>Streptosporangiales</taxon>
        <taxon>Thermomonosporaceae</taxon>
        <taxon>Actinomadura</taxon>
    </lineage>
</organism>
<dbReference type="SFLD" id="SFLDS00003">
    <property type="entry name" value="Haloacid_Dehalogenase"/>
    <property type="match status" value="1"/>
</dbReference>
<protein>
    <submittedName>
        <fullName evidence="2">HAD family hydrolase</fullName>
    </submittedName>
</protein>
<accession>A0ABR7LUP4</accession>
<keyword evidence="1 2" id="KW-0378">Hydrolase</keyword>
<reference evidence="2 3" key="1">
    <citation type="submission" date="2020-06" db="EMBL/GenBank/DDBJ databases">
        <title>Actinomadura xiongansis sp. nov., isolated from soil of Baiyangdian.</title>
        <authorList>
            <person name="Zhang X."/>
        </authorList>
    </citation>
    <scope>NUCLEOTIDE SEQUENCE [LARGE SCALE GENOMIC DNA]</scope>
    <source>
        <strain evidence="2 3">HBUM206468</strain>
    </source>
</reference>
<dbReference type="InterPro" id="IPR036412">
    <property type="entry name" value="HAD-like_sf"/>
</dbReference>
<comment type="caution">
    <text evidence="2">The sequence shown here is derived from an EMBL/GenBank/DDBJ whole genome shotgun (WGS) entry which is preliminary data.</text>
</comment>
<gene>
    <name evidence="2" type="ORF">HKK74_22155</name>
</gene>
<proteinExistence type="predicted"/>
<dbReference type="InterPro" id="IPR006439">
    <property type="entry name" value="HAD-SF_hydro_IA"/>
</dbReference>
<dbReference type="GO" id="GO:0016787">
    <property type="term" value="F:hydrolase activity"/>
    <property type="evidence" value="ECO:0007669"/>
    <property type="project" value="UniProtKB-KW"/>
</dbReference>
<dbReference type="SUPFAM" id="SSF56784">
    <property type="entry name" value="HAD-like"/>
    <property type="match status" value="1"/>
</dbReference>
<dbReference type="Proteomes" id="UP000805614">
    <property type="component" value="Unassembled WGS sequence"/>
</dbReference>
<keyword evidence="3" id="KW-1185">Reference proteome</keyword>